<evidence type="ECO:0000313" key="2">
    <source>
        <dbReference type="Proteomes" id="UP000050384"/>
    </source>
</evidence>
<sequence>MPTGQTLIGNTPDTVFVRFGAAVIRVSGQRVTAVAHERQRPLPLVIAEVAVGPGAAHFHQQLAGQKTAAQRHADQVLHQHIKWLVGGFTRLDHSGCHGIVGGGGFDQFQAVGGHQRHA</sequence>
<comment type="caution">
    <text evidence="1">The sequence shown here is derived from an EMBL/GenBank/DDBJ whole genome shotgun (WGS) entry which is preliminary data.</text>
</comment>
<dbReference type="AntiFam" id="ANF00172">
    <property type="entry name" value="Shadow ORF (opposite lhr)"/>
</dbReference>
<dbReference type="Proteomes" id="UP000050384">
    <property type="component" value="Unassembled WGS sequence"/>
</dbReference>
<name>A0A0Q0CGB7_PSESX</name>
<dbReference type="EMBL" id="LJRI01000852">
    <property type="protein sequence ID" value="KPY86860.1"/>
    <property type="molecule type" value="Genomic_DNA"/>
</dbReference>
<gene>
    <name evidence="1" type="ORF">ALO94_200444</name>
</gene>
<evidence type="ECO:0000313" key="1">
    <source>
        <dbReference type="EMBL" id="KPY86860.1"/>
    </source>
</evidence>
<proteinExistence type="predicted"/>
<reference evidence="1 2" key="1">
    <citation type="submission" date="2015-09" db="EMBL/GenBank/DDBJ databases">
        <title>Genome announcement of multiple Pseudomonas syringae strains.</title>
        <authorList>
            <person name="Thakur S."/>
            <person name="Wang P.W."/>
            <person name="Gong Y."/>
            <person name="Weir B.S."/>
            <person name="Guttman D.S."/>
        </authorList>
    </citation>
    <scope>NUCLEOTIDE SEQUENCE [LARGE SCALE GENOMIC DNA]</scope>
    <source>
        <strain evidence="1 2">ICMP16929</strain>
    </source>
</reference>
<accession>A0A0Q0CGB7</accession>
<organism evidence="1 2">
    <name type="scientific">Pseudomonas syringae pv. spinaceae</name>
    <dbReference type="NCBI Taxonomy" id="264459"/>
    <lineage>
        <taxon>Bacteria</taxon>
        <taxon>Pseudomonadati</taxon>
        <taxon>Pseudomonadota</taxon>
        <taxon>Gammaproteobacteria</taxon>
        <taxon>Pseudomonadales</taxon>
        <taxon>Pseudomonadaceae</taxon>
        <taxon>Pseudomonas</taxon>
        <taxon>Pseudomonas syringae</taxon>
    </lineage>
</organism>
<protein>
    <submittedName>
        <fullName evidence="1">Uncharacterized protein</fullName>
    </submittedName>
</protein>
<dbReference type="AlphaFoldDB" id="A0A0Q0CGB7"/>